<organism evidence="3 4">
    <name type="scientific">Glycine soja</name>
    <name type="common">Wild soybean</name>
    <dbReference type="NCBI Taxonomy" id="3848"/>
    <lineage>
        <taxon>Eukaryota</taxon>
        <taxon>Viridiplantae</taxon>
        <taxon>Streptophyta</taxon>
        <taxon>Embryophyta</taxon>
        <taxon>Tracheophyta</taxon>
        <taxon>Spermatophyta</taxon>
        <taxon>Magnoliopsida</taxon>
        <taxon>eudicotyledons</taxon>
        <taxon>Gunneridae</taxon>
        <taxon>Pentapetalae</taxon>
        <taxon>rosids</taxon>
        <taxon>fabids</taxon>
        <taxon>Fabales</taxon>
        <taxon>Fabaceae</taxon>
        <taxon>Papilionoideae</taxon>
        <taxon>50 kb inversion clade</taxon>
        <taxon>NPAAA clade</taxon>
        <taxon>indigoferoid/millettioid clade</taxon>
        <taxon>Phaseoleae</taxon>
        <taxon>Glycine</taxon>
        <taxon>Glycine subgen. Soja</taxon>
    </lineage>
</organism>
<sequence>MKKLSRKLRNEEDKNLSLPVHDGDSRPLDPQEQEELVRSLERSQAQQSRLWRRVFAALFFCYIVFLMYSIVNQASSPWELRYHAYFMEEIYSWMIISADWVAVLACSFAIIGLLHESMHRRRWIHYSWYTGVILAIFWLYYMLRYSY</sequence>
<dbReference type="AlphaFoldDB" id="A0A445J965"/>
<feature type="region of interest" description="Disordered" evidence="1">
    <location>
        <begin position="1"/>
        <end position="29"/>
    </location>
</feature>
<proteinExistence type="predicted"/>
<keyword evidence="2" id="KW-0472">Membrane</keyword>
<gene>
    <name evidence="3" type="ORF">D0Y65_019468</name>
</gene>
<keyword evidence="2" id="KW-1133">Transmembrane helix</keyword>
<keyword evidence="4" id="KW-1185">Reference proteome</keyword>
<comment type="caution">
    <text evidence="3">The sequence shown here is derived from an EMBL/GenBank/DDBJ whole genome shotgun (WGS) entry which is preliminary data.</text>
</comment>
<evidence type="ECO:0000256" key="1">
    <source>
        <dbReference type="SAM" id="MobiDB-lite"/>
    </source>
</evidence>
<feature type="compositionally biased region" description="Basic and acidic residues" evidence="1">
    <location>
        <begin position="8"/>
        <end position="29"/>
    </location>
</feature>
<feature type="transmembrane region" description="Helical" evidence="2">
    <location>
        <begin position="50"/>
        <end position="70"/>
    </location>
</feature>
<feature type="transmembrane region" description="Helical" evidence="2">
    <location>
        <begin position="90"/>
        <end position="114"/>
    </location>
</feature>
<dbReference type="PANTHER" id="PTHR36784:SF1">
    <property type="entry name" value="HISTONE-LYSINE N-METHYLTRANSFERASE"/>
    <property type="match status" value="1"/>
</dbReference>
<evidence type="ECO:0000313" key="3">
    <source>
        <dbReference type="EMBL" id="RZB95015.1"/>
    </source>
</evidence>
<evidence type="ECO:0000256" key="2">
    <source>
        <dbReference type="SAM" id="Phobius"/>
    </source>
</evidence>
<dbReference type="Proteomes" id="UP000289340">
    <property type="component" value="Chromosome 8"/>
</dbReference>
<accession>A0A445J965</accession>
<keyword evidence="2" id="KW-0812">Transmembrane</keyword>
<feature type="transmembrane region" description="Helical" evidence="2">
    <location>
        <begin position="126"/>
        <end position="143"/>
    </location>
</feature>
<name>A0A445J965_GLYSO</name>
<dbReference type="PANTHER" id="PTHR36784">
    <property type="entry name" value="HISTONE-LYSINE N-METHYLTRANSFERASE"/>
    <property type="match status" value="1"/>
</dbReference>
<protein>
    <submittedName>
        <fullName evidence="3">Uncharacterized protein</fullName>
    </submittedName>
</protein>
<reference evidence="3 4" key="1">
    <citation type="submission" date="2018-09" db="EMBL/GenBank/DDBJ databases">
        <title>A high-quality reference genome of wild soybean provides a powerful tool to mine soybean genomes.</title>
        <authorList>
            <person name="Xie M."/>
            <person name="Chung C.Y.L."/>
            <person name="Li M.-W."/>
            <person name="Wong F.-L."/>
            <person name="Chan T.-F."/>
            <person name="Lam H.-M."/>
        </authorList>
    </citation>
    <scope>NUCLEOTIDE SEQUENCE [LARGE SCALE GENOMIC DNA]</scope>
    <source>
        <strain evidence="4">cv. W05</strain>
        <tissue evidence="3">Hypocotyl of etiolated seedlings</tissue>
    </source>
</reference>
<evidence type="ECO:0000313" key="4">
    <source>
        <dbReference type="Proteomes" id="UP000289340"/>
    </source>
</evidence>
<dbReference type="EMBL" id="QZWG01000008">
    <property type="protein sequence ID" value="RZB95015.1"/>
    <property type="molecule type" value="Genomic_DNA"/>
</dbReference>